<dbReference type="EMBL" id="CP083685">
    <property type="protein sequence ID" value="UYU91325.1"/>
    <property type="molecule type" value="Genomic_DNA"/>
</dbReference>
<gene>
    <name evidence="1" type="ORF">KQP74_01440</name>
</gene>
<sequence>MGYKYNYIFFDSGNINDVDDYYYICTEDLRKENNTKVVTFPLDYTNSLLHNLFILTNYLSKKLQIGFPRKIWFPFYFKVSKFKEKLPFCFIVYGYYIKPDYLRFLKKKYPDCKIVKLHRDSYNIWRKKNPEFTDKDMATLFDLQMSYDLGDSEKLGMIHFDEIESITHVEASDEYPIHDIFFAGAAKDRLPILIEVYDYLECNGFKPYFYLTNVAENERIQREGIVYSMKNMTYREMLYHTVNSKVVLEINQGCVDGFTSRFLESVMYNKRLLTNNFAVQKNKYYDPTRIQCFKCINDIDLSFINDPSPIEYNYQGEFSPKHLIKLIEDNL</sequence>
<protein>
    <recommendedName>
        <fullName evidence="3">Glycosyltransferase family 1 protein</fullName>
    </recommendedName>
</protein>
<organism evidence="1 2">
    <name type="scientific">Bacteroides thetaiotaomicron</name>
    <dbReference type="NCBI Taxonomy" id="818"/>
    <lineage>
        <taxon>Bacteria</taxon>
        <taxon>Pseudomonadati</taxon>
        <taxon>Bacteroidota</taxon>
        <taxon>Bacteroidia</taxon>
        <taxon>Bacteroidales</taxon>
        <taxon>Bacteroidaceae</taxon>
        <taxon>Bacteroides</taxon>
    </lineage>
</organism>
<reference evidence="1" key="1">
    <citation type="submission" date="2021-06" db="EMBL/GenBank/DDBJ databases">
        <title>Interrogation of the integrated mobile genetic elements in gut-associated Bacteroides with a consensus prediction approach.</title>
        <authorList>
            <person name="Campbell D.E."/>
            <person name="Leigh J.R."/>
            <person name="Kim T."/>
            <person name="England W."/>
            <person name="Whitaker R.J."/>
            <person name="Degnan P.H."/>
        </authorList>
    </citation>
    <scope>NUCLEOTIDE SEQUENCE</scope>
    <source>
        <strain evidence="1">VPI-3443</strain>
    </source>
</reference>
<dbReference type="AlphaFoldDB" id="A0AB38UEC6"/>
<evidence type="ECO:0000313" key="2">
    <source>
        <dbReference type="Proteomes" id="UP001162960"/>
    </source>
</evidence>
<name>A0AB38UEC6_BACT4</name>
<dbReference type="Proteomes" id="UP001162960">
    <property type="component" value="Chromosome"/>
</dbReference>
<accession>A0AB38UEC6</accession>
<evidence type="ECO:0008006" key="3">
    <source>
        <dbReference type="Google" id="ProtNLM"/>
    </source>
</evidence>
<evidence type="ECO:0000313" key="1">
    <source>
        <dbReference type="EMBL" id="UYU91325.1"/>
    </source>
</evidence>
<proteinExistence type="predicted"/>
<dbReference type="RefSeq" id="WP_129655591.1">
    <property type="nucleotide sequence ID" value="NZ_CP083685.1"/>
</dbReference>